<evidence type="ECO:0000256" key="1">
    <source>
        <dbReference type="ARBA" id="ARBA00022503"/>
    </source>
</evidence>
<dbReference type="Proteomes" id="UP000029640">
    <property type="component" value="Unassembled WGS sequence"/>
</dbReference>
<dbReference type="STRING" id="1265313.HRUBRA_00505"/>
<keyword evidence="1" id="KW-0056">Arginine metabolism</keyword>
<comment type="caution">
    <text evidence="3">The sequence shown here is derived from an EMBL/GenBank/DDBJ whole genome shotgun (WGS) entry which is preliminary data.</text>
</comment>
<keyword evidence="4" id="KW-1185">Reference proteome</keyword>
<dbReference type="InterPro" id="IPR037031">
    <property type="entry name" value="AstB_sf"/>
</dbReference>
<gene>
    <name evidence="3" type="ORF">HRUBRA_00505</name>
</gene>
<dbReference type="Gene3D" id="3.75.10.20">
    <property type="entry name" value="Succinylarginine dihydrolase"/>
    <property type="match status" value="1"/>
</dbReference>
<keyword evidence="2 3" id="KW-0378">Hydrolase</keyword>
<dbReference type="HOGENOM" id="CLU_123632_0_0_6"/>
<name>A0A095VTT0_9GAMM</name>
<dbReference type="AlphaFoldDB" id="A0A095VTT0"/>
<dbReference type="SUPFAM" id="SSF55909">
    <property type="entry name" value="Pentein"/>
    <property type="match status" value="1"/>
</dbReference>
<dbReference type="InterPro" id="IPR007079">
    <property type="entry name" value="SuccinylArg_d-Hdrlase_AstB"/>
</dbReference>
<dbReference type="EMBL" id="AUVB01000014">
    <property type="protein sequence ID" value="KGE04872.1"/>
    <property type="molecule type" value="Genomic_DNA"/>
</dbReference>
<sequence>MARAHGLDPARVVFARQNPVAIDAGAFHNDVVSVANRHVLFSHEEALADPAAVADALRAVVPAFDLVTVPAAQVSLEDAVGSYLFNSQLVDIPGRKGMTLVLPEESRENPRVLAALEAVRDGDNPIAQLEFVDVRQSMDNGGGPACLRLRVVLTAAERAAVNPAFLLDDARYVSLCAWVDRHYRETLTPADLADPALLDESYAALDELTALLDTGPLYDFQRG</sequence>
<dbReference type="PANTHER" id="PTHR30420">
    <property type="entry name" value="N-SUCCINYLARGININE DIHYDROLASE"/>
    <property type="match status" value="1"/>
</dbReference>
<organism evidence="3 4">
    <name type="scientific">Pseudohaliea rubra DSM 19751</name>
    <dbReference type="NCBI Taxonomy" id="1265313"/>
    <lineage>
        <taxon>Bacteria</taxon>
        <taxon>Pseudomonadati</taxon>
        <taxon>Pseudomonadota</taxon>
        <taxon>Gammaproteobacteria</taxon>
        <taxon>Cellvibrionales</taxon>
        <taxon>Halieaceae</taxon>
        <taxon>Pseudohaliea</taxon>
    </lineage>
</organism>
<dbReference type="PATRIC" id="fig|1265313.6.peg.502"/>
<dbReference type="GO" id="GO:0006525">
    <property type="term" value="P:arginine metabolic process"/>
    <property type="evidence" value="ECO:0007669"/>
    <property type="project" value="UniProtKB-KW"/>
</dbReference>
<dbReference type="eggNOG" id="COG3724">
    <property type="taxonomic scope" value="Bacteria"/>
</dbReference>
<dbReference type="Pfam" id="PF04996">
    <property type="entry name" value="AstB"/>
    <property type="match status" value="1"/>
</dbReference>
<dbReference type="EC" id="3.5.3.23" evidence="3"/>
<protein>
    <submittedName>
        <fullName evidence="3">Succinylarginine dihydrolase</fullName>
        <ecNumber evidence="3">3.5.3.23</ecNumber>
    </submittedName>
</protein>
<reference evidence="3 4" key="1">
    <citation type="journal article" date="2014" name="Genome Announc.">
        <title>Genome Sequence of Gammaproteobacterial Pseudohaliea rubra Type Strain DSM 19751, Isolated from Coastal Seawater of the Mediterranean Sea.</title>
        <authorList>
            <person name="Spring S."/>
            <person name="Fiebig A."/>
            <person name="Riedel T."/>
            <person name="Goker M."/>
            <person name="Klenk H.P."/>
        </authorList>
    </citation>
    <scope>NUCLEOTIDE SEQUENCE [LARGE SCALE GENOMIC DNA]</scope>
    <source>
        <strain evidence="3 4">DSM 19751</strain>
    </source>
</reference>
<evidence type="ECO:0000256" key="2">
    <source>
        <dbReference type="ARBA" id="ARBA00022801"/>
    </source>
</evidence>
<evidence type="ECO:0000313" key="3">
    <source>
        <dbReference type="EMBL" id="KGE04872.1"/>
    </source>
</evidence>
<accession>A0A095VTT0</accession>
<evidence type="ECO:0000313" key="4">
    <source>
        <dbReference type="Proteomes" id="UP000029640"/>
    </source>
</evidence>
<dbReference type="GO" id="GO:0009015">
    <property type="term" value="F:N-succinylarginine dihydrolase activity"/>
    <property type="evidence" value="ECO:0007669"/>
    <property type="project" value="UniProtKB-EC"/>
</dbReference>
<dbReference type="PANTHER" id="PTHR30420:SF2">
    <property type="entry name" value="N-SUCCINYLARGININE DIHYDROLASE"/>
    <property type="match status" value="1"/>
</dbReference>
<proteinExistence type="predicted"/>